<dbReference type="STRING" id="890420.SAMN05216226_11572"/>
<reference evidence="2 3" key="1">
    <citation type="submission" date="2016-10" db="EMBL/GenBank/DDBJ databases">
        <authorList>
            <person name="de Groot N.N."/>
        </authorList>
    </citation>
    <scope>NUCLEOTIDE SEQUENCE [LARGE SCALE GENOMIC DNA]</scope>
    <source>
        <strain evidence="2 3">IBRC-M10015</strain>
    </source>
</reference>
<sequence length="101" mass="10754">MDEQRQVAAFIDRHDIDAPPAFRLLDVVSELGEIAKDVNESTGYGDTPTEAAVSEDELGDALFALLALAEELDADAGAALDTALAKYESRLETQNDPSSGE</sequence>
<dbReference type="RefSeq" id="WP_092704200.1">
    <property type="nucleotide sequence ID" value="NZ_FNFC01000015.1"/>
</dbReference>
<dbReference type="OrthoDB" id="85269at2157"/>
<protein>
    <submittedName>
        <fullName evidence="2">NTP pyrophosphatase, house-cleaning of non-canonical NTPs</fullName>
    </submittedName>
</protein>
<dbReference type="AlphaFoldDB" id="A0A1G8YNU4"/>
<gene>
    <name evidence="2" type="ORF">SAMN05216226_11572</name>
</gene>
<keyword evidence="3" id="KW-1185">Reference proteome</keyword>
<proteinExistence type="predicted"/>
<dbReference type="EMBL" id="FNFC01000015">
    <property type="protein sequence ID" value="SDK04407.1"/>
    <property type="molecule type" value="Genomic_DNA"/>
</dbReference>
<evidence type="ECO:0000313" key="2">
    <source>
        <dbReference type="EMBL" id="SDK04407.1"/>
    </source>
</evidence>
<dbReference type="SUPFAM" id="SSF101386">
    <property type="entry name" value="all-alpha NTP pyrophosphatases"/>
    <property type="match status" value="1"/>
</dbReference>
<evidence type="ECO:0000313" key="3">
    <source>
        <dbReference type="Proteomes" id="UP000198856"/>
    </source>
</evidence>
<dbReference type="Proteomes" id="UP000198856">
    <property type="component" value="Unassembled WGS sequence"/>
</dbReference>
<feature type="domain" description="NTP pyrophosphohydrolase MazG-like" evidence="1">
    <location>
        <begin position="27"/>
        <end position="90"/>
    </location>
</feature>
<dbReference type="Gene3D" id="1.10.287.1080">
    <property type="entry name" value="MazG-like"/>
    <property type="match status" value="1"/>
</dbReference>
<name>A0A1G8YNU4_9EURY</name>
<organism evidence="2 3">
    <name type="scientific">Halovenus aranensis</name>
    <dbReference type="NCBI Taxonomy" id="890420"/>
    <lineage>
        <taxon>Archaea</taxon>
        <taxon>Methanobacteriati</taxon>
        <taxon>Methanobacteriota</taxon>
        <taxon>Stenosarchaea group</taxon>
        <taxon>Halobacteria</taxon>
        <taxon>Halobacteriales</taxon>
        <taxon>Haloarculaceae</taxon>
        <taxon>Halovenus</taxon>
    </lineage>
</organism>
<evidence type="ECO:0000259" key="1">
    <source>
        <dbReference type="Pfam" id="PF03819"/>
    </source>
</evidence>
<dbReference type="InterPro" id="IPR004518">
    <property type="entry name" value="MazG-like_dom"/>
</dbReference>
<dbReference type="Pfam" id="PF03819">
    <property type="entry name" value="MazG"/>
    <property type="match status" value="1"/>
</dbReference>
<accession>A0A1G8YNU4</accession>